<accession>A0A6A7G2Z5</accession>
<keyword evidence="6 12" id="KW-0418">Kinase</keyword>
<dbReference type="EMBL" id="IACT01006040">
    <property type="protein sequence ID" value="LAC25180.1"/>
    <property type="molecule type" value="mRNA"/>
</dbReference>
<evidence type="ECO:0000256" key="9">
    <source>
        <dbReference type="ARBA" id="ARBA00048679"/>
    </source>
</evidence>
<dbReference type="GO" id="GO:0005524">
    <property type="term" value="F:ATP binding"/>
    <property type="evidence" value="ECO:0007669"/>
    <property type="project" value="UniProtKB-UniRule"/>
</dbReference>
<evidence type="ECO:0000256" key="10">
    <source>
        <dbReference type="PROSITE-ProRule" id="PRU10141"/>
    </source>
</evidence>
<dbReference type="SMART" id="SM00220">
    <property type="entry name" value="S_TKc"/>
    <property type="match status" value="1"/>
</dbReference>
<name>A0A6A7G2Z5_9CRUS</name>
<comment type="catalytic activity">
    <reaction evidence="8">
        <text>L-threonyl-[protein] + ATP = O-phospho-L-threonyl-[protein] + ADP + H(+)</text>
        <dbReference type="Rhea" id="RHEA:46608"/>
        <dbReference type="Rhea" id="RHEA-COMP:11060"/>
        <dbReference type="Rhea" id="RHEA-COMP:11605"/>
        <dbReference type="ChEBI" id="CHEBI:15378"/>
        <dbReference type="ChEBI" id="CHEBI:30013"/>
        <dbReference type="ChEBI" id="CHEBI:30616"/>
        <dbReference type="ChEBI" id="CHEBI:61977"/>
        <dbReference type="ChEBI" id="CHEBI:456216"/>
        <dbReference type="EC" id="2.7.11.1"/>
    </reaction>
</comment>
<keyword evidence="5 10" id="KW-0547">Nucleotide-binding</keyword>
<evidence type="ECO:0000259" key="11">
    <source>
        <dbReference type="PROSITE" id="PS50011"/>
    </source>
</evidence>
<dbReference type="GO" id="GO:0005737">
    <property type="term" value="C:cytoplasm"/>
    <property type="evidence" value="ECO:0007669"/>
    <property type="project" value="TreeGrafter"/>
</dbReference>
<dbReference type="Gene3D" id="1.10.510.10">
    <property type="entry name" value="Transferase(Phosphotransferase) domain 1"/>
    <property type="match status" value="1"/>
</dbReference>
<dbReference type="FunFam" id="1.10.510.10:FF:000421">
    <property type="entry name" value="Serine/threonine-protein kinase PAK 6"/>
    <property type="match status" value="1"/>
</dbReference>
<evidence type="ECO:0000313" key="12">
    <source>
        <dbReference type="EMBL" id="LAC25180.1"/>
    </source>
</evidence>
<dbReference type="PANTHER" id="PTHR48012">
    <property type="entry name" value="STERILE20-LIKE KINASE, ISOFORM B-RELATED"/>
    <property type="match status" value="1"/>
</dbReference>
<dbReference type="SUPFAM" id="SSF56112">
    <property type="entry name" value="Protein kinase-like (PK-like)"/>
    <property type="match status" value="1"/>
</dbReference>
<dbReference type="PROSITE" id="PS00107">
    <property type="entry name" value="PROTEIN_KINASE_ATP"/>
    <property type="match status" value="1"/>
</dbReference>
<sequence>MSSEHFSHRDFVLKANNYVGNWSDDEEESESESELDSIQLDLDVIAEFFQNRFELADCMLHELKVELKEILAWGSERRKRDDLIELLSDYDGMEYFKAKRIGSGAFGEVFEGYHRVSNDRVALKIIDLEDAKDDITTISKEIHTLAEGKMCPQLVNYLGSVVVGTKLWIVMEYVEGGSVHDQIKRKRPMFEDEIAIVCRETLLGLAYLISEGRVHRDIKGANILLSKTADVKLGDFGASGQLTETMTKMSTFVGSPYFMAPEVITEENYNEKADIWSLGITVIEMATGNPPYVNIHPTQMIQIIAKKDPPRLEGDFSKTIREFVRTCLQRDPDKRPTIHRLLKHPFITSAKPTSHLRTFVDLPDN</sequence>
<keyword evidence="7 10" id="KW-0067">ATP-binding</keyword>
<evidence type="ECO:0000256" key="2">
    <source>
        <dbReference type="ARBA" id="ARBA00012513"/>
    </source>
</evidence>
<dbReference type="PRINTS" id="PR00109">
    <property type="entry name" value="TYRKINASE"/>
</dbReference>
<evidence type="ECO:0000256" key="1">
    <source>
        <dbReference type="ARBA" id="ARBA00008874"/>
    </source>
</evidence>
<dbReference type="EC" id="2.7.11.1" evidence="2"/>
<evidence type="ECO:0000256" key="5">
    <source>
        <dbReference type="ARBA" id="ARBA00022741"/>
    </source>
</evidence>
<evidence type="ECO:0000256" key="7">
    <source>
        <dbReference type="ARBA" id="ARBA00022840"/>
    </source>
</evidence>
<feature type="domain" description="Protein kinase" evidence="11">
    <location>
        <begin position="95"/>
        <end position="347"/>
    </location>
</feature>
<organism evidence="12">
    <name type="scientific">Hirondellea gigas</name>
    <dbReference type="NCBI Taxonomy" id="1518452"/>
    <lineage>
        <taxon>Eukaryota</taxon>
        <taxon>Metazoa</taxon>
        <taxon>Ecdysozoa</taxon>
        <taxon>Arthropoda</taxon>
        <taxon>Crustacea</taxon>
        <taxon>Multicrustacea</taxon>
        <taxon>Malacostraca</taxon>
        <taxon>Eumalacostraca</taxon>
        <taxon>Peracarida</taxon>
        <taxon>Amphipoda</taxon>
        <taxon>Amphilochidea</taxon>
        <taxon>Lysianassida</taxon>
        <taxon>Lysianassidira</taxon>
        <taxon>Lysianassoidea</taxon>
        <taxon>Lysianassidae</taxon>
        <taxon>Hirondellea</taxon>
    </lineage>
</organism>
<evidence type="ECO:0000256" key="8">
    <source>
        <dbReference type="ARBA" id="ARBA00047899"/>
    </source>
</evidence>
<feature type="binding site" evidence="10">
    <location>
        <position position="124"/>
    </location>
    <ligand>
        <name>ATP</name>
        <dbReference type="ChEBI" id="CHEBI:30616"/>
    </ligand>
</feature>
<dbReference type="PROSITE" id="PS50011">
    <property type="entry name" value="PROTEIN_KINASE_DOM"/>
    <property type="match status" value="1"/>
</dbReference>
<dbReference type="InterPro" id="IPR011009">
    <property type="entry name" value="Kinase-like_dom_sf"/>
</dbReference>
<evidence type="ECO:0000256" key="4">
    <source>
        <dbReference type="ARBA" id="ARBA00022679"/>
    </source>
</evidence>
<dbReference type="InterPro" id="IPR000719">
    <property type="entry name" value="Prot_kinase_dom"/>
</dbReference>
<dbReference type="GO" id="GO:0004674">
    <property type="term" value="F:protein serine/threonine kinase activity"/>
    <property type="evidence" value="ECO:0007669"/>
    <property type="project" value="UniProtKB-KW"/>
</dbReference>
<evidence type="ECO:0000256" key="6">
    <source>
        <dbReference type="ARBA" id="ARBA00022777"/>
    </source>
</evidence>
<dbReference type="AlphaFoldDB" id="A0A6A7G2Z5"/>
<comment type="catalytic activity">
    <reaction evidence="9">
        <text>L-seryl-[protein] + ATP = O-phospho-L-seryl-[protein] + ADP + H(+)</text>
        <dbReference type="Rhea" id="RHEA:17989"/>
        <dbReference type="Rhea" id="RHEA-COMP:9863"/>
        <dbReference type="Rhea" id="RHEA-COMP:11604"/>
        <dbReference type="ChEBI" id="CHEBI:15378"/>
        <dbReference type="ChEBI" id="CHEBI:29999"/>
        <dbReference type="ChEBI" id="CHEBI:30616"/>
        <dbReference type="ChEBI" id="CHEBI:83421"/>
        <dbReference type="ChEBI" id="CHEBI:456216"/>
        <dbReference type="EC" id="2.7.11.1"/>
    </reaction>
</comment>
<dbReference type="Pfam" id="PF00069">
    <property type="entry name" value="Pkinase"/>
    <property type="match status" value="1"/>
</dbReference>
<proteinExistence type="evidence at transcript level"/>
<keyword evidence="3" id="KW-0723">Serine/threonine-protein kinase</keyword>
<comment type="similarity">
    <text evidence="1">Belongs to the protein kinase superfamily. STE Ser/Thr protein kinase family. STE20 subfamily.</text>
</comment>
<dbReference type="InterPro" id="IPR050629">
    <property type="entry name" value="STE20/SPS1-PAK"/>
</dbReference>
<reference evidence="12" key="1">
    <citation type="submission" date="2017-11" db="EMBL/GenBank/DDBJ databases">
        <title>The sensing device of the deep-sea amphipod.</title>
        <authorList>
            <person name="Kobayashi H."/>
            <person name="Nagahama T."/>
            <person name="Arai W."/>
            <person name="Sasagawa Y."/>
            <person name="Umeda M."/>
            <person name="Hayashi T."/>
            <person name="Nikaido I."/>
            <person name="Watanabe H."/>
            <person name="Oguri K."/>
            <person name="Kitazato H."/>
            <person name="Fujioka K."/>
            <person name="Kido Y."/>
            <person name="Takami H."/>
        </authorList>
    </citation>
    <scope>NUCLEOTIDE SEQUENCE</scope>
    <source>
        <tissue evidence="12">Whole body</tissue>
    </source>
</reference>
<dbReference type="InterPro" id="IPR017441">
    <property type="entry name" value="Protein_kinase_ATP_BS"/>
</dbReference>
<evidence type="ECO:0000256" key="3">
    <source>
        <dbReference type="ARBA" id="ARBA00022527"/>
    </source>
</evidence>
<keyword evidence="4" id="KW-0808">Transferase</keyword>
<protein>
    <recommendedName>
        <fullName evidence="2">non-specific serine/threonine protein kinase</fullName>
        <ecNumber evidence="2">2.7.11.1</ecNumber>
    </recommendedName>
</protein>
<dbReference type="InterPro" id="IPR001245">
    <property type="entry name" value="Ser-Thr/Tyr_kinase_cat_dom"/>
</dbReference>
<dbReference type="PANTHER" id="PTHR48012:SF10">
    <property type="entry name" value="FI20177P1"/>
    <property type="match status" value="1"/>
</dbReference>